<reference evidence="4 5" key="1">
    <citation type="submission" date="2019-02" db="EMBL/GenBank/DDBJ databases">
        <title>Siculibacillus lacustris gen. nov., sp. nov., a new rosette-forming bacterium isolated from a freshwater crater lake (Lake St. Ana, Romania).</title>
        <authorList>
            <person name="Felfoldi T."/>
            <person name="Marton Z."/>
            <person name="Szabo A."/>
            <person name="Mentes A."/>
            <person name="Boka K."/>
            <person name="Marialigeti K."/>
            <person name="Mathe I."/>
            <person name="Koncz M."/>
            <person name="Schumann P."/>
            <person name="Toth E."/>
        </authorList>
    </citation>
    <scope>NUCLEOTIDE SEQUENCE [LARGE SCALE GENOMIC DNA]</scope>
    <source>
        <strain evidence="4 5">SA-279</strain>
    </source>
</reference>
<dbReference type="Proteomes" id="UP000292781">
    <property type="component" value="Unassembled WGS sequence"/>
</dbReference>
<dbReference type="PANTHER" id="PTHR43649:SF12">
    <property type="entry name" value="DIACETYLCHITOBIOSE BINDING PROTEIN DASA"/>
    <property type="match status" value="1"/>
</dbReference>
<proteinExistence type="inferred from homology"/>
<comment type="similarity">
    <text evidence="2">Belongs to the bacterial solute-binding protein 1 family.</text>
</comment>
<evidence type="ECO:0000313" key="5">
    <source>
        <dbReference type="Proteomes" id="UP000292781"/>
    </source>
</evidence>
<dbReference type="InterPro" id="IPR006059">
    <property type="entry name" value="SBP"/>
</dbReference>
<dbReference type="Pfam" id="PF01547">
    <property type="entry name" value="SBP_bac_1"/>
    <property type="match status" value="1"/>
</dbReference>
<sequence length="450" mass="48597">MLAPSQKMWETTVMKALLGVLLGAASMLVVGPALAETKLTIATVNNGDMIRMQGLTADFTAKNPDIKLEWVTLEENALRQKVTTDIATKGGQFDVLTIGTYEVPIWAKKGWLVALDKLGADYDVDDLLPAIRSGLTTDGKLFAAPFYGESSMVMYRTDLFDKAGIKMPDAPTWTFVADAARKLTDKSKEIYGICLRGKAGWGENMAFLTATANSFGARWFDEKWAPQFDQPEWKKTLEFYVNLMKDAGPPGASSNGFNENLALFNSGKCGMWIDATVAASFVTNPKESKVADKVGFALAPDNGLGKRGNWLWAWNLAIPAGSQKVDAATKFISWATSKSYLALVASKEGWANVPPGTRTSLYTNPEYQKAAPFAKMTLDSINSADPKKPTVKPVPYVGVQFVAIPEFQGLATTVGQQFSAALSGSTSVDAALASAQATAVREMTRAGYIK</sequence>
<organism evidence="4 5">
    <name type="scientific">Siculibacillus lacustris</name>
    <dbReference type="NCBI Taxonomy" id="1549641"/>
    <lineage>
        <taxon>Bacteria</taxon>
        <taxon>Pseudomonadati</taxon>
        <taxon>Pseudomonadota</taxon>
        <taxon>Alphaproteobacteria</taxon>
        <taxon>Hyphomicrobiales</taxon>
        <taxon>Ancalomicrobiaceae</taxon>
        <taxon>Siculibacillus</taxon>
    </lineage>
</organism>
<evidence type="ECO:0000256" key="1">
    <source>
        <dbReference type="ARBA" id="ARBA00004418"/>
    </source>
</evidence>
<evidence type="ECO:0000313" key="4">
    <source>
        <dbReference type="EMBL" id="TBW36617.1"/>
    </source>
</evidence>
<evidence type="ECO:0000256" key="3">
    <source>
        <dbReference type="ARBA" id="ARBA00022764"/>
    </source>
</evidence>
<dbReference type="CDD" id="cd13585">
    <property type="entry name" value="PBP2_TMBP_like"/>
    <property type="match status" value="1"/>
</dbReference>
<gene>
    <name evidence="4" type="ORF">EYW49_13555</name>
</gene>
<evidence type="ECO:0000256" key="2">
    <source>
        <dbReference type="ARBA" id="ARBA00008520"/>
    </source>
</evidence>
<dbReference type="OrthoDB" id="9804061at2"/>
<dbReference type="EMBL" id="SJFN01000019">
    <property type="protein sequence ID" value="TBW36617.1"/>
    <property type="molecule type" value="Genomic_DNA"/>
</dbReference>
<dbReference type="InterPro" id="IPR050490">
    <property type="entry name" value="Bact_solute-bd_prot1"/>
</dbReference>
<name>A0A4Q9VP23_9HYPH</name>
<keyword evidence="3" id="KW-0574">Periplasm</keyword>
<comment type="subcellular location">
    <subcellularLocation>
        <location evidence="1">Periplasm</location>
    </subcellularLocation>
</comment>
<comment type="caution">
    <text evidence="4">The sequence shown here is derived from an EMBL/GenBank/DDBJ whole genome shotgun (WGS) entry which is preliminary data.</text>
</comment>
<dbReference type="GO" id="GO:0042597">
    <property type="term" value="C:periplasmic space"/>
    <property type="evidence" value="ECO:0007669"/>
    <property type="project" value="UniProtKB-SubCell"/>
</dbReference>
<dbReference type="Gene3D" id="3.40.190.10">
    <property type="entry name" value="Periplasmic binding protein-like II"/>
    <property type="match status" value="2"/>
</dbReference>
<protein>
    <submittedName>
        <fullName evidence="4">Sugar ABC transporter substrate-binding protein</fullName>
    </submittedName>
</protein>
<dbReference type="PANTHER" id="PTHR43649">
    <property type="entry name" value="ARABINOSE-BINDING PROTEIN-RELATED"/>
    <property type="match status" value="1"/>
</dbReference>
<keyword evidence="5" id="KW-1185">Reference proteome</keyword>
<dbReference type="SUPFAM" id="SSF53850">
    <property type="entry name" value="Periplasmic binding protein-like II"/>
    <property type="match status" value="1"/>
</dbReference>
<accession>A0A4Q9VP23</accession>
<dbReference type="AlphaFoldDB" id="A0A4Q9VP23"/>